<evidence type="ECO:0000256" key="1">
    <source>
        <dbReference type="SAM" id="SignalP"/>
    </source>
</evidence>
<evidence type="ECO:0000313" key="2">
    <source>
        <dbReference type="EMBL" id="KAF0683089.1"/>
    </source>
</evidence>
<reference evidence="2" key="2">
    <citation type="submission" date="2019-06" db="EMBL/GenBank/DDBJ databases">
        <title>Genomics analysis of Aphanomyces spp. identifies a new class of oomycete effector associated with host adaptation.</title>
        <authorList>
            <person name="Gaulin E."/>
        </authorList>
    </citation>
    <scope>NUCLEOTIDE SEQUENCE</scope>
    <source>
        <strain evidence="2">CBS 578.67</strain>
    </source>
</reference>
<evidence type="ECO:0000313" key="4">
    <source>
        <dbReference type="Proteomes" id="UP000332933"/>
    </source>
</evidence>
<gene>
    <name evidence="3" type="primary">Aste57867_24777</name>
    <name evidence="2" type="ORF">As57867_024699</name>
    <name evidence="3" type="ORF">ASTE57867_24777</name>
</gene>
<dbReference type="EMBL" id="CAADRA010007477">
    <property type="protein sequence ID" value="VFU01412.1"/>
    <property type="molecule type" value="Genomic_DNA"/>
</dbReference>
<dbReference type="Proteomes" id="UP000332933">
    <property type="component" value="Unassembled WGS sequence"/>
</dbReference>
<protein>
    <submittedName>
        <fullName evidence="3">Aste57867_24777 protein</fullName>
    </submittedName>
</protein>
<name>A0A485LRB3_9STRA</name>
<keyword evidence="4" id="KW-1185">Reference proteome</keyword>
<dbReference type="EMBL" id="VJMH01007451">
    <property type="protein sequence ID" value="KAF0683089.1"/>
    <property type="molecule type" value="Genomic_DNA"/>
</dbReference>
<proteinExistence type="predicted"/>
<accession>A0A485LRB3</accession>
<dbReference type="AlphaFoldDB" id="A0A485LRB3"/>
<reference evidence="3 4" key="1">
    <citation type="submission" date="2019-03" db="EMBL/GenBank/DDBJ databases">
        <authorList>
            <person name="Gaulin E."/>
            <person name="Dumas B."/>
        </authorList>
    </citation>
    <scope>NUCLEOTIDE SEQUENCE [LARGE SCALE GENOMIC DNA]</scope>
    <source>
        <strain evidence="3">CBS 568.67</strain>
    </source>
</reference>
<feature type="chain" id="PRO_5036355665" evidence="1">
    <location>
        <begin position="23"/>
        <end position="144"/>
    </location>
</feature>
<evidence type="ECO:0000313" key="3">
    <source>
        <dbReference type="EMBL" id="VFU01412.1"/>
    </source>
</evidence>
<organism evidence="3 4">
    <name type="scientific">Aphanomyces stellatus</name>
    <dbReference type="NCBI Taxonomy" id="120398"/>
    <lineage>
        <taxon>Eukaryota</taxon>
        <taxon>Sar</taxon>
        <taxon>Stramenopiles</taxon>
        <taxon>Oomycota</taxon>
        <taxon>Saprolegniomycetes</taxon>
        <taxon>Saprolegniales</taxon>
        <taxon>Verrucalvaceae</taxon>
        <taxon>Aphanomyces</taxon>
    </lineage>
</organism>
<feature type="signal peptide" evidence="1">
    <location>
        <begin position="1"/>
        <end position="22"/>
    </location>
</feature>
<sequence length="144" mass="14263">MQTISILAALVAFAATATPSLAQAPASPEGGNCGGFAGIPCNLGLECHLNSTIPDAFGSCVAIPQGQPGARCGGKIGKPCDLGLRCKLDKGDQTDKQGVCVEIPRGTLGAKCGGFVGLPCNRGLKCATPAGTADAFGTCIKATN</sequence>
<dbReference type="OrthoDB" id="2094036at2759"/>
<keyword evidence="1" id="KW-0732">Signal</keyword>